<accession>A0A511N067</accession>
<evidence type="ECO:0000313" key="3">
    <source>
        <dbReference type="Proteomes" id="UP000321306"/>
    </source>
</evidence>
<dbReference type="Gene3D" id="2.60.40.1120">
    <property type="entry name" value="Carboxypeptidase-like, regulatory domain"/>
    <property type="match status" value="1"/>
</dbReference>
<organism evidence="2 3">
    <name type="scientific">Deinococcus cellulosilyticus (strain DSM 18568 / NBRC 106333 / KACC 11606 / 5516J-15)</name>
    <dbReference type="NCBI Taxonomy" id="1223518"/>
    <lineage>
        <taxon>Bacteria</taxon>
        <taxon>Thermotogati</taxon>
        <taxon>Deinococcota</taxon>
        <taxon>Deinococci</taxon>
        <taxon>Deinococcales</taxon>
        <taxon>Deinococcaceae</taxon>
        <taxon>Deinococcus</taxon>
    </lineage>
</organism>
<dbReference type="OrthoDB" id="63816at2"/>
<dbReference type="SUPFAM" id="SSF49464">
    <property type="entry name" value="Carboxypeptidase regulatory domain-like"/>
    <property type="match status" value="1"/>
</dbReference>
<dbReference type="AlphaFoldDB" id="A0A511N067"/>
<evidence type="ECO:0000313" key="2">
    <source>
        <dbReference type="EMBL" id="GEM46275.1"/>
    </source>
</evidence>
<dbReference type="RefSeq" id="WP_146884093.1">
    <property type="nucleotide sequence ID" value="NZ_BJXB01000007.1"/>
</dbReference>
<keyword evidence="1" id="KW-0732">Signal</keyword>
<feature type="signal peptide" evidence="1">
    <location>
        <begin position="1"/>
        <end position="27"/>
    </location>
</feature>
<reference evidence="2 3" key="1">
    <citation type="submission" date="2019-07" db="EMBL/GenBank/DDBJ databases">
        <title>Whole genome shotgun sequence of Deinococcus cellulosilyticus NBRC 106333.</title>
        <authorList>
            <person name="Hosoyama A."/>
            <person name="Uohara A."/>
            <person name="Ohji S."/>
            <person name="Ichikawa N."/>
        </authorList>
    </citation>
    <scope>NUCLEOTIDE SEQUENCE [LARGE SCALE GENOMIC DNA]</scope>
    <source>
        <strain evidence="2 3">NBRC 106333</strain>
    </source>
</reference>
<feature type="chain" id="PRO_5022000531" description="Carboxypeptidase regulatory-like domain-containing protein" evidence="1">
    <location>
        <begin position="28"/>
        <end position="263"/>
    </location>
</feature>
<proteinExistence type="predicted"/>
<gene>
    <name evidence="2" type="ORF">DC3_19100</name>
</gene>
<dbReference type="EMBL" id="BJXB01000007">
    <property type="protein sequence ID" value="GEM46275.1"/>
    <property type="molecule type" value="Genomic_DNA"/>
</dbReference>
<dbReference type="InterPro" id="IPR008969">
    <property type="entry name" value="CarboxyPept-like_regulatory"/>
</dbReference>
<name>A0A511N067_DEIC1</name>
<dbReference type="Proteomes" id="UP000321306">
    <property type="component" value="Unassembled WGS sequence"/>
</dbReference>
<evidence type="ECO:0008006" key="4">
    <source>
        <dbReference type="Google" id="ProtNLM"/>
    </source>
</evidence>
<protein>
    <recommendedName>
        <fullName evidence="4">Carboxypeptidase regulatory-like domain-containing protein</fullName>
    </recommendedName>
</protein>
<keyword evidence="3" id="KW-1185">Reference proteome</keyword>
<evidence type="ECO:0000256" key="1">
    <source>
        <dbReference type="SAM" id="SignalP"/>
    </source>
</evidence>
<sequence length="263" mass="28444">MKRNLSKLMALTLISLPLVAHTSTAFAASGAVTAQQKVKKGFVTGKVVNAAGQPIVHATIYADNTLYYNTNVIGYTNEKGEYSLDIRQPAGTWNITAKMMLKYNGESIEIDLIPQNEDVVAGAAGGVRNFVYKPSETTYGNLGVVNVRTALGFFPDINKVKVTLKPVGKLADGTAGKTFTSGLTNTADGYIIKNVMYGTYDVTVTLDGKPLFVKKAASGGPDTPFQKSFRGGFWKDFYSIRPVMWLEISDDDCPDILQSCQGK</sequence>
<comment type="caution">
    <text evidence="2">The sequence shown here is derived from an EMBL/GenBank/DDBJ whole genome shotgun (WGS) entry which is preliminary data.</text>
</comment>